<feature type="coiled-coil region" evidence="1">
    <location>
        <begin position="689"/>
        <end position="797"/>
    </location>
</feature>
<feature type="compositionally biased region" description="Basic and acidic residues" evidence="2">
    <location>
        <begin position="361"/>
        <end position="374"/>
    </location>
</feature>
<feature type="region of interest" description="Disordered" evidence="2">
    <location>
        <begin position="561"/>
        <end position="614"/>
    </location>
</feature>
<feature type="compositionally biased region" description="Basic and acidic residues" evidence="2">
    <location>
        <begin position="827"/>
        <end position="837"/>
    </location>
</feature>
<gene>
    <name evidence="3" type="ORF">CK203_011131</name>
</gene>
<organism evidence="3 4">
    <name type="scientific">Vitis vinifera</name>
    <name type="common">Grape</name>
    <dbReference type="NCBI Taxonomy" id="29760"/>
    <lineage>
        <taxon>Eukaryota</taxon>
        <taxon>Viridiplantae</taxon>
        <taxon>Streptophyta</taxon>
        <taxon>Embryophyta</taxon>
        <taxon>Tracheophyta</taxon>
        <taxon>Spermatophyta</taxon>
        <taxon>Magnoliopsida</taxon>
        <taxon>eudicotyledons</taxon>
        <taxon>Gunneridae</taxon>
        <taxon>Pentapetalae</taxon>
        <taxon>rosids</taxon>
        <taxon>Vitales</taxon>
        <taxon>Vitaceae</taxon>
        <taxon>Viteae</taxon>
        <taxon>Vitis</taxon>
    </lineage>
</organism>
<feature type="region of interest" description="Disordered" evidence="2">
    <location>
        <begin position="361"/>
        <end position="412"/>
    </location>
</feature>
<keyword evidence="1" id="KW-0175">Coiled coil</keyword>
<comment type="caution">
    <text evidence="3">The sequence shown here is derived from an EMBL/GenBank/DDBJ whole genome shotgun (WGS) entry which is preliminary data.</text>
</comment>
<dbReference type="Proteomes" id="UP000288805">
    <property type="component" value="Unassembled WGS sequence"/>
</dbReference>
<protein>
    <submittedName>
        <fullName evidence="3">Uncharacterized protein</fullName>
    </submittedName>
</protein>
<evidence type="ECO:0000313" key="4">
    <source>
        <dbReference type="Proteomes" id="UP000288805"/>
    </source>
</evidence>
<feature type="region of interest" description="Disordered" evidence="2">
    <location>
        <begin position="472"/>
        <end position="495"/>
    </location>
</feature>
<dbReference type="EMBL" id="QGNW01000022">
    <property type="protein sequence ID" value="RVX14293.1"/>
    <property type="molecule type" value="Genomic_DNA"/>
</dbReference>
<name>A0A438JZC2_VITVI</name>
<proteinExistence type="predicted"/>
<evidence type="ECO:0000256" key="2">
    <source>
        <dbReference type="SAM" id="MobiDB-lite"/>
    </source>
</evidence>
<evidence type="ECO:0000313" key="3">
    <source>
        <dbReference type="EMBL" id="RVX14293.1"/>
    </source>
</evidence>
<reference evidence="3 4" key="1">
    <citation type="journal article" date="2018" name="PLoS Genet.">
        <title>Population sequencing reveals clonal diversity and ancestral inbreeding in the grapevine cultivar Chardonnay.</title>
        <authorList>
            <person name="Roach M.J."/>
            <person name="Johnson D.L."/>
            <person name="Bohlmann J."/>
            <person name="van Vuuren H.J."/>
            <person name="Jones S.J."/>
            <person name="Pretorius I.S."/>
            <person name="Schmidt S.A."/>
            <person name="Borneman A.R."/>
        </authorList>
    </citation>
    <scope>NUCLEOTIDE SEQUENCE [LARGE SCALE GENOMIC DNA]</scope>
    <source>
        <strain evidence="4">cv. Chardonnay</strain>
        <tissue evidence="3">Leaf</tissue>
    </source>
</reference>
<feature type="region of interest" description="Disordered" evidence="2">
    <location>
        <begin position="816"/>
        <end position="837"/>
    </location>
</feature>
<dbReference type="AlphaFoldDB" id="A0A438JZC2"/>
<sequence length="837" mass="93439">MFKFQSYLLRSRVPGDPRSCQMDGRAISTNIDSWFSRPCKRRPNRMSEHTLRWFCQPWEIFWLVMMPLGGGRAIITLRVADRNRGRCRSCQRSWKVTCRHFIPVISLCRTHFSPRLKMSANKEATSSGSSGDAHVKKSVDKLSVKEFRERFCIPNGVSVELTDGEAISTEKNEDHAIFFSKEQFNARLRFPLPSLFKQFLHFTQIPPAYLHPNMVQVLMGCSILSMLFNLDLSLLEVLFIYSIKKVKNDIFSFVASLPSLQLVTNLPDSTKGAAKGHVLVKGLWAGLAVHPDRSFAPNQLLKDKRGKLVKWVEKASFDRLNRLFKIAVAERSCETLLFAQNLHLPFYAAVRKADVRSRKARLNNREVKRKEGLLRKAPSGKRPASSPPAGAPAKKRKKVSNKGKEVKLSTPPKEFVIPPSTYVKEITIREPDHPVPPSISSGSGRLAGLNHLGPSLSAAGRLALLAEEATSINQPNSPHSDADATGASCAATLPPSAPLMEEMGANSQGLPPCELRPLALVPVKGPATRRSRPARDLKSGLIERLQDRFLETIEVSCLSVQEDHPEGSETEMAEKIPVAPVLVPNGGSPGKTQSAKNDGAPDPEKESLSNASSGGSLVDDAACISASSFSYAELEEKLKRIPPGSDVAMPSAKMFEAVETLMSGLRGMAQQHDMFFYLLRTADYTKAFVSQRRNNEEKLRLRLEQAEASLSAARENNEALRAELAEAKSREESVDARLHEAEDEMALLRGEVRQLRTEVSIEKKQREDLQLRLSAQKEELEAEFAAEREELETDYQKQVDEMYFFSYRCYMKKHGIKRDVPSIPPGEEEKLRSKPTQ</sequence>
<evidence type="ECO:0000256" key="1">
    <source>
        <dbReference type="SAM" id="Coils"/>
    </source>
</evidence>
<accession>A0A438JZC2</accession>